<feature type="region of interest" description="Disordered" evidence="1">
    <location>
        <begin position="1"/>
        <end position="77"/>
    </location>
</feature>
<reference evidence="2 3" key="1">
    <citation type="submission" date="2017-03" db="EMBL/GenBank/DDBJ databases">
        <authorList>
            <person name="Afonso C.L."/>
            <person name="Miller P.J."/>
            <person name="Scott M.A."/>
            <person name="Spackman E."/>
            <person name="Goraichik I."/>
            <person name="Dimitrov K.M."/>
            <person name="Suarez D.L."/>
            <person name="Swayne D.E."/>
        </authorList>
    </citation>
    <scope>NUCLEOTIDE SEQUENCE [LARGE SCALE GENOMIC DNA]</scope>
    <source>
        <strain evidence="2">SB41UT1</strain>
    </source>
</reference>
<dbReference type="Proteomes" id="UP000196573">
    <property type="component" value="Unassembled WGS sequence"/>
</dbReference>
<dbReference type="EMBL" id="FWPT01000004">
    <property type="protein sequence ID" value="SMA45558.1"/>
    <property type="molecule type" value="Genomic_DNA"/>
</dbReference>
<dbReference type="RefSeq" id="WP_087109292.1">
    <property type="nucleotide sequence ID" value="NZ_CBCSCN010000002.1"/>
</dbReference>
<feature type="compositionally biased region" description="Low complexity" evidence="1">
    <location>
        <begin position="8"/>
        <end position="18"/>
    </location>
</feature>
<gene>
    <name evidence="2" type="ORF">EHSB41UT_01949</name>
</gene>
<accession>A0A1X7AIP8</accession>
<feature type="compositionally biased region" description="Low complexity" evidence="1">
    <location>
        <begin position="64"/>
        <end position="77"/>
    </location>
</feature>
<evidence type="ECO:0000313" key="3">
    <source>
        <dbReference type="Proteomes" id="UP000196573"/>
    </source>
</evidence>
<dbReference type="AlphaFoldDB" id="A0A1X7AIP8"/>
<organism evidence="2 3">
    <name type="scientific">Parendozoicomonas haliclonae</name>
    <dbReference type="NCBI Taxonomy" id="1960125"/>
    <lineage>
        <taxon>Bacteria</taxon>
        <taxon>Pseudomonadati</taxon>
        <taxon>Pseudomonadota</taxon>
        <taxon>Gammaproteobacteria</taxon>
        <taxon>Oceanospirillales</taxon>
        <taxon>Endozoicomonadaceae</taxon>
        <taxon>Parendozoicomonas</taxon>
    </lineage>
</organism>
<feature type="compositionally biased region" description="Polar residues" evidence="1">
    <location>
        <begin position="40"/>
        <end position="52"/>
    </location>
</feature>
<evidence type="ECO:0000313" key="2">
    <source>
        <dbReference type="EMBL" id="SMA45558.1"/>
    </source>
</evidence>
<protein>
    <submittedName>
        <fullName evidence="2">Uncharacterized protein</fullName>
    </submittedName>
</protein>
<proteinExistence type="predicted"/>
<sequence>MNKPMTKAAAARIQSAAAKQNGGQVEKGSFAARAMAAAAQNQTGNSNPNWPSKNPGKPSGGNRGNNPPRNTPSKPSK</sequence>
<name>A0A1X7AIP8_9GAMM</name>
<evidence type="ECO:0000256" key="1">
    <source>
        <dbReference type="SAM" id="MobiDB-lite"/>
    </source>
</evidence>
<keyword evidence="3" id="KW-1185">Reference proteome</keyword>